<dbReference type="STRING" id="1236976.JCM16418_2849"/>
<dbReference type="RefSeq" id="WP_148298804.1">
    <property type="nucleotide sequence ID" value="NZ_BAVZ01000008.1"/>
</dbReference>
<keyword evidence="1" id="KW-0812">Transmembrane</keyword>
<dbReference type="EMBL" id="BAVZ01000008">
    <property type="protein sequence ID" value="GAF08745.1"/>
    <property type="molecule type" value="Genomic_DNA"/>
</dbReference>
<gene>
    <name evidence="2" type="ORF">JCM16418_2849</name>
</gene>
<feature type="transmembrane region" description="Helical" evidence="1">
    <location>
        <begin position="90"/>
        <end position="107"/>
    </location>
</feature>
<keyword evidence="3" id="KW-1185">Reference proteome</keyword>
<comment type="caution">
    <text evidence="2">The sequence shown here is derived from an EMBL/GenBank/DDBJ whole genome shotgun (WGS) entry which is preliminary data.</text>
</comment>
<keyword evidence="1" id="KW-0472">Membrane</keyword>
<evidence type="ECO:0000313" key="3">
    <source>
        <dbReference type="Proteomes" id="UP000019364"/>
    </source>
</evidence>
<organism evidence="2 3">
    <name type="scientific">Paenibacillus pini JCM 16418</name>
    <dbReference type="NCBI Taxonomy" id="1236976"/>
    <lineage>
        <taxon>Bacteria</taxon>
        <taxon>Bacillati</taxon>
        <taxon>Bacillota</taxon>
        <taxon>Bacilli</taxon>
        <taxon>Bacillales</taxon>
        <taxon>Paenibacillaceae</taxon>
        <taxon>Paenibacillus</taxon>
    </lineage>
</organism>
<proteinExistence type="predicted"/>
<dbReference type="eggNOG" id="COG4858">
    <property type="taxonomic scope" value="Bacteria"/>
</dbReference>
<reference evidence="2 3" key="1">
    <citation type="journal article" date="2014" name="Genome Announc.">
        <title>Draft Genome Sequence of Paenibacillus pini JCM 16418T, Isolated from the Rhizosphere of Pine Tree.</title>
        <authorList>
            <person name="Yuki M."/>
            <person name="Oshima K."/>
            <person name="Suda W."/>
            <person name="Oshida Y."/>
            <person name="Kitamura K."/>
            <person name="Iida Y."/>
            <person name="Hattori M."/>
            <person name="Ohkuma M."/>
        </authorList>
    </citation>
    <scope>NUCLEOTIDE SEQUENCE [LARGE SCALE GENOMIC DNA]</scope>
    <source>
        <strain evidence="2 3">JCM 16418</strain>
    </source>
</reference>
<protein>
    <submittedName>
        <fullName evidence="2">Uncharacterized protein</fullName>
    </submittedName>
</protein>
<dbReference type="AlphaFoldDB" id="W7YCV1"/>
<dbReference type="OrthoDB" id="1655249at2"/>
<evidence type="ECO:0000256" key="1">
    <source>
        <dbReference type="SAM" id="Phobius"/>
    </source>
</evidence>
<name>W7YCV1_9BACL</name>
<evidence type="ECO:0000313" key="2">
    <source>
        <dbReference type="EMBL" id="GAF08745.1"/>
    </source>
</evidence>
<sequence length="111" mass="12137">MVGFVASWSGYTGASLNRISLLTIIMIALGSILLVEVLMKSINRMQTDEGSSKTKIDLKAIGAYILVLVVIMGIGYSLRNILPVFTLSPWVSLIIFIIGLAGQKFIFMRGR</sequence>
<keyword evidence="1" id="KW-1133">Transmembrane helix</keyword>
<feature type="transmembrane region" description="Helical" evidence="1">
    <location>
        <begin position="60"/>
        <end position="78"/>
    </location>
</feature>
<accession>W7YCV1</accession>
<dbReference type="Proteomes" id="UP000019364">
    <property type="component" value="Unassembled WGS sequence"/>
</dbReference>
<feature type="transmembrane region" description="Helical" evidence="1">
    <location>
        <begin position="20"/>
        <end position="39"/>
    </location>
</feature>